<evidence type="ECO:0000313" key="1">
    <source>
        <dbReference type="EMBL" id="KAJ6690851.1"/>
    </source>
</evidence>
<organism evidence="1 2">
    <name type="scientific">Salix koriyanagi</name>
    <dbReference type="NCBI Taxonomy" id="2511006"/>
    <lineage>
        <taxon>Eukaryota</taxon>
        <taxon>Viridiplantae</taxon>
        <taxon>Streptophyta</taxon>
        <taxon>Embryophyta</taxon>
        <taxon>Tracheophyta</taxon>
        <taxon>Spermatophyta</taxon>
        <taxon>Magnoliopsida</taxon>
        <taxon>eudicotyledons</taxon>
        <taxon>Gunneridae</taxon>
        <taxon>Pentapetalae</taxon>
        <taxon>rosids</taxon>
        <taxon>fabids</taxon>
        <taxon>Malpighiales</taxon>
        <taxon>Salicaceae</taxon>
        <taxon>Saliceae</taxon>
        <taxon>Salix</taxon>
    </lineage>
</organism>
<dbReference type="Proteomes" id="UP001151752">
    <property type="component" value="Chromosome 17"/>
</dbReference>
<keyword evidence="2" id="KW-1185">Reference proteome</keyword>
<proteinExistence type="predicted"/>
<comment type="caution">
    <text evidence="1">The sequence shown here is derived from an EMBL/GenBank/DDBJ whole genome shotgun (WGS) entry which is preliminary data.</text>
</comment>
<reference evidence="1" key="2">
    <citation type="journal article" date="2023" name="Int. J. Mol. Sci.">
        <title>De Novo Assembly and Annotation of 11 Diverse Shrub Willow (Salix) Genomes Reveals Novel Gene Organization in Sex-Linked Regions.</title>
        <authorList>
            <person name="Hyden B."/>
            <person name="Feng K."/>
            <person name="Yates T.B."/>
            <person name="Jawdy S."/>
            <person name="Cereghino C."/>
            <person name="Smart L.B."/>
            <person name="Muchero W."/>
        </authorList>
    </citation>
    <scope>NUCLEOTIDE SEQUENCE</scope>
    <source>
        <tissue evidence="1">Shoot tip</tissue>
    </source>
</reference>
<protein>
    <submittedName>
        <fullName evidence="1">Uncharacterized protein</fullName>
    </submittedName>
</protein>
<sequence>MVTLSWEPFFPVYNELITLLFPLTLPSVRPRADTDGDHGTIFKTVPKIFSLLLNTASDFLGSLMKSSLVDDDLSSIRSGDVGIEFRPVAFTTMTFSLCQIKQIKATLGVVSLLSSTN</sequence>
<name>A0A9Q0PMG8_9ROSI</name>
<accession>A0A9Q0PMG8</accession>
<gene>
    <name evidence="1" type="ORF">OIU74_015514</name>
</gene>
<dbReference type="EMBL" id="JAPFFM010000018">
    <property type="protein sequence ID" value="KAJ6690851.1"/>
    <property type="molecule type" value="Genomic_DNA"/>
</dbReference>
<evidence type="ECO:0000313" key="2">
    <source>
        <dbReference type="Proteomes" id="UP001151752"/>
    </source>
</evidence>
<dbReference type="AlphaFoldDB" id="A0A9Q0PMG8"/>
<reference evidence="1" key="1">
    <citation type="submission" date="2022-11" db="EMBL/GenBank/DDBJ databases">
        <authorList>
            <person name="Hyden B.L."/>
            <person name="Feng K."/>
            <person name="Yates T."/>
            <person name="Jawdy S."/>
            <person name="Smart L.B."/>
            <person name="Muchero W."/>
        </authorList>
    </citation>
    <scope>NUCLEOTIDE SEQUENCE</scope>
    <source>
        <tissue evidence="1">Shoot tip</tissue>
    </source>
</reference>